<reference evidence="2" key="1">
    <citation type="submission" date="2013-08" db="EMBL/GenBank/DDBJ databases">
        <title>Phaseolus vulgaris (BAT93) Pods Tissue cDNA Library Construction and Random Isolation of cDNA Clones for Gene Discovery.</title>
        <authorList>
            <person name="Amelia K."/>
            <person name="Bhore S.J."/>
            <person name="Shah F.H."/>
        </authorList>
    </citation>
    <scope>NUCLEOTIDE SEQUENCE</scope>
    <source>
        <tissue evidence="2">Pod</tissue>
    </source>
</reference>
<organism evidence="2">
    <name type="scientific">Phaseolus vulgaris</name>
    <name type="common">Kidney bean</name>
    <name type="synonym">French bean</name>
    <dbReference type="NCBI Taxonomy" id="3885"/>
    <lineage>
        <taxon>Eukaryota</taxon>
        <taxon>Viridiplantae</taxon>
        <taxon>Streptophyta</taxon>
        <taxon>Embryophyta</taxon>
        <taxon>Tracheophyta</taxon>
        <taxon>Spermatophyta</taxon>
        <taxon>Magnoliopsida</taxon>
        <taxon>eudicotyledons</taxon>
        <taxon>Gunneridae</taxon>
        <taxon>Pentapetalae</taxon>
        <taxon>rosids</taxon>
        <taxon>fabids</taxon>
        <taxon>Fabales</taxon>
        <taxon>Fabaceae</taxon>
        <taxon>Papilionoideae</taxon>
        <taxon>50 kb inversion clade</taxon>
        <taxon>NPAAA clade</taxon>
        <taxon>indigoferoid/millettioid clade</taxon>
        <taxon>Phaseoleae</taxon>
        <taxon>Phaseolus</taxon>
    </lineage>
</organism>
<feature type="region of interest" description="Disordered" evidence="1">
    <location>
        <begin position="71"/>
        <end position="96"/>
    </location>
</feature>
<keyword evidence="2" id="KW-0675">Receptor</keyword>
<accession>V5N931</accession>
<name>V5N931_PHAVU</name>
<evidence type="ECO:0000313" key="2">
    <source>
        <dbReference type="EMBL" id="AHA84204.1"/>
    </source>
</evidence>
<protein>
    <submittedName>
        <fullName evidence="2">Ethylene receptor</fullName>
    </submittedName>
</protein>
<feature type="non-terminal residue" evidence="2">
    <location>
        <position position="1"/>
    </location>
</feature>
<dbReference type="AlphaFoldDB" id="V5N931"/>
<dbReference type="EMBL" id="KF569595">
    <property type="protein sequence ID" value="AHA84204.1"/>
    <property type="molecule type" value="mRNA"/>
</dbReference>
<sequence>SSVICLRVVSMDQEVVSIDVGTVLSGYQLAVRGHPSCTKDQDRQPLVELTGKTTHVTKWICTRLSTDPQVRNPVSSANWSRGLSGLKGRPVPFEGV</sequence>
<proteinExistence type="evidence at transcript level"/>
<feature type="compositionally biased region" description="Polar residues" evidence="1">
    <location>
        <begin position="71"/>
        <end position="81"/>
    </location>
</feature>
<evidence type="ECO:0000256" key="1">
    <source>
        <dbReference type="SAM" id="MobiDB-lite"/>
    </source>
</evidence>